<keyword evidence="1" id="KW-0805">Transcription regulation</keyword>
<feature type="domain" description="HTH gntR-type" evidence="4">
    <location>
        <begin position="11"/>
        <end position="78"/>
    </location>
</feature>
<dbReference type="GO" id="GO:0045892">
    <property type="term" value="P:negative regulation of DNA-templated transcription"/>
    <property type="evidence" value="ECO:0007669"/>
    <property type="project" value="TreeGrafter"/>
</dbReference>
<dbReference type="PANTHER" id="PTHR44846:SF1">
    <property type="entry name" value="MANNOSYL-D-GLYCERATE TRANSPORT_METABOLISM SYSTEM REPRESSOR MNGR-RELATED"/>
    <property type="match status" value="1"/>
</dbReference>
<keyword evidence="2" id="KW-0238">DNA-binding</keyword>
<name>A0A1H7U8R8_STRJI</name>
<dbReference type="InterPro" id="IPR011663">
    <property type="entry name" value="UTRA"/>
</dbReference>
<organism evidence="5 6">
    <name type="scientific">Streptacidiphilus jiangxiensis</name>
    <dbReference type="NCBI Taxonomy" id="235985"/>
    <lineage>
        <taxon>Bacteria</taxon>
        <taxon>Bacillati</taxon>
        <taxon>Actinomycetota</taxon>
        <taxon>Actinomycetes</taxon>
        <taxon>Kitasatosporales</taxon>
        <taxon>Streptomycetaceae</taxon>
        <taxon>Streptacidiphilus</taxon>
    </lineage>
</organism>
<dbReference type="PANTHER" id="PTHR44846">
    <property type="entry name" value="MANNOSYL-D-GLYCERATE TRANSPORT/METABOLISM SYSTEM REPRESSOR MNGR-RELATED"/>
    <property type="match status" value="1"/>
</dbReference>
<gene>
    <name evidence="5" type="ORF">SAMN05414137_115128</name>
</gene>
<evidence type="ECO:0000313" key="6">
    <source>
        <dbReference type="Proteomes" id="UP000183015"/>
    </source>
</evidence>
<dbReference type="CDD" id="cd07377">
    <property type="entry name" value="WHTH_GntR"/>
    <property type="match status" value="1"/>
</dbReference>
<dbReference type="Pfam" id="PF07702">
    <property type="entry name" value="UTRA"/>
    <property type="match status" value="1"/>
</dbReference>
<dbReference type="RefSeq" id="WP_042450549.1">
    <property type="nucleotide sequence ID" value="NZ_BBPN01000019.1"/>
</dbReference>
<proteinExistence type="predicted"/>
<evidence type="ECO:0000259" key="4">
    <source>
        <dbReference type="PROSITE" id="PS50949"/>
    </source>
</evidence>
<dbReference type="EMBL" id="FOAZ01000015">
    <property type="protein sequence ID" value="SEL93058.1"/>
    <property type="molecule type" value="Genomic_DNA"/>
</dbReference>
<dbReference type="SUPFAM" id="SSF46785">
    <property type="entry name" value="Winged helix' DNA-binding domain"/>
    <property type="match status" value="1"/>
</dbReference>
<evidence type="ECO:0000256" key="2">
    <source>
        <dbReference type="ARBA" id="ARBA00023125"/>
    </source>
</evidence>
<dbReference type="InterPro" id="IPR036388">
    <property type="entry name" value="WH-like_DNA-bd_sf"/>
</dbReference>
<dbReference type="InterPro" id="IPR036390">
    <property type="entry name" value="WH_DNA-bd_sf"/>
</dbReference>
<evidence type="ECO:0000256" key="1">
    <source>
        <dbReference type="ARBA" id="ARBA00023015"/>
    </source>
</evidence>
<protein>
    <submittedName>
        <fullName evidence="5">GntR family transcriptional regulator</fullName>
    </submittedName>
</protein>
<keyword evidence="3" id="KW-0804">Transcription</keyword>
<evidence type="ECO:0000256" key="3">
    <source>
        <dbReference type="ARBA" id="ARBA00023163"/>
    </source>
</evidence>
<dbReference type="Pfam" id="PF00392">
    <property type="entry name" value="GntR"/>
    <property type="match status" value="1"/>
</dbReference>
<dbReference type="OrthoDB" id="8584262at2"/>
<dbReference type="InterPro" id="IPR050679">
    <property type="entry name" value="Bact_HTH_transcr_reg"/>
</dbReference>
<dbReference type="InterPro" id="IPR000524">
    <property type="entry name" value="Tscrpt_reg_HTH_GntR"/>
</dbReference>
<dbReference type="Gene3D" id="1.10.10.10">
    <property type="entry name" value="Winged helix-like DNA-binding domain superfamily/Winged helix DNA-binding domain"/>
    <property type="match status" value="1"/>
</dbReference>
<dbReference type="PROSITE" id="PS50949">
    <property type="entry name" value="HTH_GNTR"/>
    <property type="match status" value="1"/>
</dbReference>
<dbReference type="GO" id="GO:0003700">
    <property type="term" value="F:DNA-binding transcription factor activity"/>
    <property type="evidence" value="ECO:0007669"/>
    <property type="project" value="InterPro"/>
</dbReference>
<dbReference type="Proteomes" id="UP000183015">
    <property type="component" value="Unassembled WGS sequence"/>
</dbReference>
<dbReference type="AlphaFoldDB" id="A0A1H7U8R8"/>
<reference evidence="6" key="1">
    <citation type="submission" date="2016-10" db="EMBL/GenBank/DDBJ databases">
        <authorList>
            <person name="Varghese N."/>
        </authorList>
    </citation>
    <scope>NUCLEOTIDE SEQUENCE [LARGE SCALE GENOMIC DNA]</scope>
    <source>
        <strain evidence="6">DSM 45096 / BCRC 16803 / CGMCC 4.1857 / CIP 109030 / JCM 12277 / KCTC 19219 / NBRC 100920 / 33214</strain>
    </source>
</reference>
<dbReference type="SMART" id="SM00345">
    <property type="entry name" value="HTH_GNTR"/>
    <property type="match status" value="1"/>
</dbReference>
<keyword evidence="6" id="KW-1185">Reference proteome</keyword>
<dbReference type="SMART" id="SM00866">
    <property type="entry name" value="UTRA"/>
    <property type="match status" value="1"/>
</dbReference>
<sequence length="248" mass="27115">MTSNAKPAPRATAKRDLVRAHLLDIIEKSGPGTSLTAERDLATELGVSRPTIRAAIEDLIRSGLLVRQHGRGTFTAPQKVTQEMTGTTTNALAVPPAEGEWTSHVVSFAATPAGPARGTRLGLDPDDPVLRVVRVRYVDGEPMSIERLELPAHLVEGLQPADLESGNFYHLLRDRFQITVLDAVQTVEPTVANPEQADLLDCPVYAPLLQIERVTRDTTGRTVEHAHSVYRGDRYRITSKLRFDADSG</sequence>
<dbReference type="Gene3D" id="3.40.1410.10">
    <property type="entry name" value="Chorismate lyase-like"/>
    <property type="match status" value="1"/>
</dbReference>
<dbReference type="STRING" id="235985.SAMN05414137_115128"/>
<dbReference type="InterPro" id="IPR028978">
    <property type="entry name" value="Chorismate_lyase_/UTRA_dom_sf"/>
</dbReference>
<dbReference type="eggNOG" id="COG2188">
    <property type="taxonomic scope" value="Bacteria"/>
</dbReference>
<accession>A0A1H7U8R8</accession>
<evidence type="ECO:0000313" key="5">
    <source>
        <dbReference type="EMBL" id="SEL93058.1"/>
    </source>
</evidence>
<dbReference type="PRINTS" id="PR00035">
    <property type="entry name" value="HTHGNTR"/>
</dbReference>
<dbReference type="GO" id="GO:0003677">
    <property type="term" value="F:DNA binding"/>
    <property type="evidence" value="ECO:0007669"/>
    <property type="project" value="UniProtKB-KW"/>
</dbReference>
<dbReference type="SUPFAM" id="SSF64288">
    <property type="entry name" value="Chorismate lyase-like"/>
    <property type="match status" value="1"/>
</dbReference>